<evidence type="ECO:0000313" key="6">
    <source>
        <dbReference type="Proteomes" id="UP000466442"/>
    </source>
</evidence>
<keyword evidence="6" id="KW-1185">Reference proteome</keyword>
<feature type="compositionally biased region" description="Acidic residues" evidence="4">
    <location>
        <begin position="659"/>
        <end position="673"/>
    </location>
</feature>
<feature type="compositionally biased region" description="Acidic residues" evidence="4">
    <location>
        <begin position="101"/>
        <end position="110"/>
    </location>
</feature>
<dbReference type="GO" id="GO:0030690">
    <property type="term" value="C:Noc1p-Noc2p complex"/>
    <property type="evidence" value="ECO:0007669"/>
    <property type="project" value="TreeGrafter"/>
</dbReference>
<dbReference type="SUPFAM" id="SSF48371">
    <property type="entry name" value="ARM repeat"/>
    <property type="match status" value="1"/>
</dbReference>
<dbReference type="GO" id="GO:0042393">
    <property type="term" value="F:histone binding"/>
    <property type="evidence" value="ECO:0007669"/>
    <property type="project" value="TreeGrafter"/>
</dbReference>
<feature type="region of interest" description="Disordered" evidence="4">
    <location>
        <begin position="100"/>
        <end position="143"/>
    </location>
</feature>
<organism evidence="5 6">
    <name type="scientific">Apolygus lucorum</name>
    <name type="common">Small green plant bug</name>
    <name type="synonym">Lygocoris lucorum</name>
    <dbReference type="NCBI Taxonomy" id="248454"/>
    <lineage>
        <taxon>Eukaryota</taxon>
        <taxon>Metazoa</taxon>
        <taxon>Ecdysozoa</taxon>
        <taxon>Arthropoda</taxon>
        <taxon>Hexapoda</taxon>
        <taxon>Insecta</taxon>
        <taxon>Pterygota</taxon>
        <taxon>Neoptera</taxon>
        <taxon>Paraneoptera</taxon>
        <taxon>Hemiptera</taxon>
        <taxon>Heteroptera</taxon>
        <taxon>Panheteroptera</taxon>
        <taxon>Cimicomorpha</taxon>
        <taxon>Miridae</taxon>
        <taxon>Mirini</taxon>
        <taxon>Apolygus</taxon>
    </lineage>
</organism>
<evidence type="ECO:0000256" key="2">
    <source>
        <dbReference type="ARBA" id="ARBA00005907"/>
    </source>
</evidence>
<name>A0A6A4IVF4_APOLU</name>
<dbReference type="InterPro" id="IPR016024">
    <property type="entry name" value="ARM-type_fold"/>
</dbReference>
<comment type="subcellular location">
    <subcellularLocation>
        <location evidence="1">Nucleus</location>
    </subcellularLocation>
</comment>
<dbReference type="Pfam" id="PF03715">
    <property type="entry name" value="Noc2"/>
    <property type="match status" value="1"/>
</dbReference>
<dbReference type="GO" id="GO:0003714">
    <property type="term" value="F:transcription corepressor activity"/>
    <property type="evidence" value="ECO:0007669"/>
    <property type="project" value="TreeGrafter"/>
</dbReference>
<protein>
    <submittedName>
        <fullName evidence="5">Uncharacterized protein</fullName>
    </submittedName>
</protein>
<accession>A0A6A4IVF4</accession>
<proteinExistence type="inferred from homology"/>
<reference evidence="5" key="1">
    <citation type="journal article" date="2021" name="Mol. Ecol. Resour.">
        <title>Apolygus lucorum genome provides insights into omnivorousness and mesophyll feeding.</title>
        <authorList>
            <person name="Liu Y."/>
            <person name="Liu H."/>
            <person name="Wang H."/>
            <person name="Huang T."/>
            <person name="Liu B."/>
            <person name="Yang B."/>
            <person name="Yin L."/>
            <person name="Li B."/>
            <person name="Zhang Y."/>
            <person name="Zhang S."/>
            <person name="Jiang F."/>
            <person name="Zhang X."/>
            <person name="Ren Y."/>
            <person name="Wang B."/>
            <person name="Wang S."/>
            <person name="Lu Y."/>
            <person name="Wu K."/>
            <person name="Fan W."/>
            <person name="Wang G."/>
        </authorList>
    </citation>
    <scope>NUCLEOTIDE SEQUENCE</scope>
    <source>
        <strain evidence="5">12Hb</strain>
    </source>
</reference>
<keyword evidence="3" id="KW-0539">Nucleus</keyword>
<evidence type="ECO:0000256" key="4">
    <source>
        <dbReference type="SAM" id="MobiDB-lite"/>
    </source>
</evidence>
<feature type="compositionally biased region" description="Basic residues" evidence="4">
    <location>
        <begin position="677"/>
        <end position="690"/>
    </location>
</feature>
<feature type="region of interest" description="Disordered" evidence="4">
    <location>
        <begin position="641"/>
        <end position="692"/>
    </location>
</feature>
<dbReference type="GO" id="GO:0030691">
    <property type="term" value="C:Noc2p-Noc3p complex"/>
    <property type="evidence" value="ECO:0007669"/>
    <property type="project" value="TreeGrafter"/>
</dbReference>
<comment type="similarity">
    <text evidence="2">Belongs to the NOC2 family.</text>
</comment>
<feature type="compositionally biased region" description="Acidic residues" evidence="4">
    <location>
        <begin position="123"/>
        <end position="133"/>
    </location>
</feature>
<dbReference type="PANTHER" id="PTHR12687:SF4">
    <property type="entry name" value="NUCLEOLAR COMPLEX PROTEIN 2 HOMOLOG"/>
    <property type="match status" value="1"/>
</dbReference>
<dbReference type="GO" id="GO:0005730">
    <property type="term" value="C:nucleolus"/>
    <property type="evidence" value="ECO:0007669"/>
    <property type="project" value="TreeGrafter"/>
</dbReference>
<dbReference type="EMBL" id="WIXP02000007">
    <property type="protein sequence ID" value="KAF6208434.1"/>
    <property type="molecule type" value="Genomic_DNA"/>
</dbReference>
<feature type="compositionally biased region" description="Basic and acidic residues" evidence="4">
    <location>
        <begin position="67"/>
        <end position="80"/>
    </location>
</feature>
<feature type="compositionally biased region" description="Acidic residues" evidence="4">
    <location>
        <begin position="1"/>
        <end position="66"/>
    </location>
</feature>
<dbReference type="AlphaFoldDB" id="A0A6A4IVF4"/>
<feature type="region of interest" description="Disordered" evidence="4">
    <location>
        <begin position="1"/>
        <end position="80"/>
    </location>
</feature>
<dbReference type="OrthoDB" id="10266662at2759"/>
<dbReference type="GO" id="GO:0042273">
    <property type="term" value="P:ribosomal large subunit biogenesis"/>
    <property type="evidence" value="ECO:0007669"/>
    <property type="project" value="TreeGrafter"/>
</dbReference>
<dbReference type="Proteomes" id="UP000466442">
    <property type="component" value="Unassembled WGS sequence"/>
</dbReference>
<evidence type="ECO:0000256" key="1">
    <source>
        <dbReference type="ARBA" id="ARBA00004123"/>
    </source>
</evidence>
<evidence type="ECO:0000256" key="3">
    <source>
        <dbReference type="ARBA" id="ARBA00023242"/>
    </source>
</evidence>
<evidence type="ECO:0000313" key="5">
    <source>
        <dbReference type="EMBL" id="KAF6208434.1"/>
    </source>
</evidence>
<gene>
    <name evidence="5" type="ORF">GE061_016890</name>
</gene>
<comment type="caution">
    <text evidence="5">The sequence shown here is derived from an EMBL/GenBank/DDBJ whole genome shotgun (WGS) entry which is preliminary data.</text>
</comment>
<dbReference type="GO" id="GO:0000122">
    <property type="term" value="P:negative regulation of transcription by RNA polymerase II"/>
    <property type="evidence" value="ECO:0007669"/>
    <property type="project" value="TreeGrafter"/>
</dbReference>
<dbReference type="InterPro" id="IPR005343">
    <property type="entry name" value="Noc2"/>
</dbReference>
<sequence>MAEPQDSDGSLEDDLNQSLDSDADDSQNDEDDSNDVDIDESGEDDINGDGSSNDDGDSDEGDDWVNEAEHMKSLKNLQKTDPDFYKYLEENDKKLLQFHESDEDDEDDEGSVTHELPNKLEVDSEESDFEAEGEEKPSRSSNAVTLARVEEWRNELVSNPSPKSITRAVDLFHAALDRVTGEENSAFRIDGSAVFNAVIEMCVMDMQSSLVEFLKLTPSSVKNPDKSKKWVKVRGALHTYFTDLFKLMTGVASDHILSVMLKHLHSMCSFVACFPKISKTALKSLTKLWSTGEETVRVLSFLCILRLTTQQKGTLLNTALKLLYIAYIRGSKFVSMNSLPQINFMKQTLVDIYKLDPALSYQHAFLYIRQLAIHLRNAVTIHKKESFQTVYNWQYVHSLKLWVDLLSSAPDSSELQQLLYPVVQIILGCIKLIPTSQYIPLRFHCIQMLIKLGRETNTFIPVLPLIIESLTIVDLNKHHKKASMKPFDFTFVLRVSKTAMTENGFTDAVVEYVFQLLMECAAAHSHSIAFPDLIVPAIIQLKTFVKNCKVPKYNSKLKQILSKLNENYTFVNNARNQLSLTMNETSKINVFESDLKARGTPLSKYWEQLNKSQNLKRAKQATNNEKIANDGMYLPKLTKRPAASNAKKPVADGPVELFPSDESDFEFPDIEDENQPKKIKKTEKRTKNVKTKQVSRVAEDIDIPDQDDIVEELDINAI</sequence>
<dbReference type="PANTHER" id="PTHR12687">
    <property type="entry name" value="NUCLEOLAR COMPLEX 2 AND RAD4-RELATED"/>
    <property type="match status" value="1"/>
</dbReference>
<dbReference type="GO" id="GO:0005654">
    <property type="term" value="C:nucleoplasm"/>
    <property type="evidence" value="ECO:0007669"/>
    <property type="project" value="TreeGrafter"/>
</dbReference>